<accession>A0ACC7P1R5</accession>
<sequence length="323" mass="34698">MKKFLPTLILLAVLIGGYAYAKSENFFKEEVKTDQELFAVKSADVKELKLGTGANAVQLKRTAGGWEMTAPETYPVESYAADAVAESLATLTVKGIVDEAPANLGEFGLDQPLQQVEAVLADGSKKTVLIGNPLPVAGTTYMKTGDANTVYEADDTKLTNISKTAEDLLDKSVFKVEYDKVTALTLEWKGETWTLAKSDPAKKAYESAWKLGDKELKPEEGSGVLDQLIFLSTDRLPKKRSEVDWTAPELKVTVTQTEGTPLVYEGKIDNQLVRVAKTDGAFAFALSASDMDAVATRIKELLTAKPAEASPAPASASPSPSGQ</sequence>
<gene>
    <name evidence="1" type="ORF">ACI1P1_20100</name>
</gene>
<comment type="caution">
    <text evidence="1">The sequence shown here is derived from an EMBL/GenBank/DDBJ whole genome shotgun (WGS) entry which is preliminary data.</text>
</comment>
<reference evidence="1" key="1">
    <citation type="submission" date="2024-12" db="EMBL/GenBank/DDBJ databases">
        <authorList>
            <person name="Wu N."/>
        </authorList>
    </citation>
    <scope>NUCLEOTIDE SEQUENCE</scope>
    <source>
        <strain evidence="1">P15</strain>
    </source>
</reference>
<name>A0ACC7P1R5_9BACL</name>
<evidence type="ECO:0000313" key="1">
    <source>
        <dbReference type="EMBL" id="MFM9330607.1"/>
    </source>
</evidence>
<protein>
    <submittedName>
        <fullName evidence="1">DUF4340 domain-containing protein</fullName>
    </submittedName>
</protein>
<dbReference type="EMBL" id="JBJURJ010000014">
    <property type="protein sequence ID" value="MFM9330607.1"/>
    <property type="molecule type" value="Genomic_DNA"/>
</dbReference>
<evidence type="ECO:0000313" key="2">
    <source>
        <dbReference type="Proteomes" id="UP001631969"/>
    </source>
</evidence>
<keyword evidence="2" id="KW-1185">Reference proteome</keyword>
<organism evidence="1 2">
    <name type="scientific">Paenibacillus mesotrionivorans</name>
    <dbReference type="NCBI Taxonomy" id="3160968"/>
    <lineage>
        <taxon>Bacteria</taxon>
        <taxon>Bacillati</taxon>
        <taxon>Bacillota</taxon>
        <taxon>Bacilli</taxon>
        <taxon>Bacillales</taxon>
        <taxon>Paenibacillaceae</taxon>
        <taxon>Paenibacillus</taxon>
    </lineage>
</organism>
<dbReference type="Proteomes" id="UP001631969">
    <property type="component" value="Unassembled WGS sequence"/>
</dbReference>
<proteinExistence type="predicted"/>